<evidence type="ECO:0000256" key="3">
    <source>
        <dbReference type="ARBA" id="ARBA00022475"/>
    </source>
</evidence>
<keyword evidence="5" id="KW-0547">Nucleotide-binding</keyword>
<dbReference type="Gene3D" id="1.20.1560.10">
    <property type="entry name" value="ABC transporter type 1, transmembrane domain"/>
    <property type="match status" value="1"/>
</dbReference>
<dbReference type="AlphaFoldDB" id="A0A532V898"/>
<organism evidence="12 13">
    <name type="scientific">candidate division TA06 bacterium B3_TA06</name>
    <dbReference type="NCBI Taxonomy" id="2012487"/>
    <lineage>
        <taxon>Bacteria</taxon>
        <taxon>Bacteria division TA06</taxon>
    </lineage>
</organism>
<comment type="subcellular location">
    <subcellularLocation>
        <location evidence="1">Cell membrane</location>
        <topology evidence="1">Multi-pass membrane protein</topology>
    </subcellularLocation>
</comment>
<dbReference type="InterPro" id="IPR036640">
    <property type="entry name" value="ABC1_TM_sf"/>
</dbReference>
<dbReference type="InterPro" id="IPR011527">
    <property type="entry name" value="ABC1_TM_dom"/>
</dbReference>
<dbReference type="Gene3D" id="3.40.50.300">
    <property type="entry name" value="P-loop containing nucleotide triphosphate hydrolases"/>
    <property type="match status" value="1"/>
</dbReference>
<dbReference type="GO" id="GO:0016887">
    <property type="term" value="F:ATP hydrolysis activity"/>
    <property type="evidence" value="ECO:0007669"/>
    <property type="project" value="InterPro"/>
</dbReference>
<dbReference type="InterPro" id="IPR017871">
    <property type="entry name" value="ABC_transporter-like_CS"/>
</dbReference>
<keyword evidence="2" id="KW-0813">Transport</keyword>
<dbReference type="GO" id="GO:0005886">
    <property type="term" value="C:plasma membrane"/>
    <property type="evidence" value="ECO:0007669"/>
    <property type="project" value="UniProtKB-SubCell"/>
</dbReference>
<dbReference type="PANTHER" id="PTHR43394">
    <property type="entry name" value="ATP-DEPENDENT PERMEASE MDL1, MITOCHONDRIAL"/>
    <property type="match status" value="1"/>
</dbReference>
<name>A0A532V898_UNCT6</name>
<proteinExistence type="predicted"/>
<gene>
    <name evidence="12" type="ORF">CEE36_03570</name>
</gene>
<feature type="transmembrane region" description="Helical" evidence="9">
    <location>
        <begin position="174"/>
        <end position="193"/>
    </location>
</feature>
<dbReference type="InterPro" id="IPR027417">
    <property type="entry name" value="P-loop_NTPase"/>
</dbReference>
<dbReference type="SUPFAM" id="SSF52540">
    <property type="entry name" value="P-loop containing nucleoside triphosphate hydrolases"/>
    <property type="match status" value="1"/>
</dbReference>
<dbReference type="GO" id="GO:0005524">
    <property type="term" value="F:ATP binding"/>
    <property type="evidence" value="ECO:0007669"/>
    <property type="project" value="UniProtKB-KW"/>
</dbReference>
<dbReference type="Proteomes" id="UP000317778">
    <property type="component" value="Unassembled WGS sequence"/>
</dbReference>
<keyword evidence="8 9" id="KW-0472">Membrane</keyword>
<dbReference type="FunFam" id="3.40.50.300:FF:000221">
    <property type="entry name" value="Multidrug ABC transporter ATP-binding protein"/>
    <property type="match status" value="1"/>
</dbReference>
<keyword evidence="3" id="KW-1003">Cell membrane</keyword>
<keyword evidence="7 9" id="KW-1133">Transmembrane helix</keyword>
<dbReference type="PANTHER" id="PTHR43394:SF1">
    <property type="entry name" value="ATP-BINDING CASSETTE SUB-FAMILY B MEMBER 10, MITOCHONDRIAL"/>
    <property type="match status" value="1"/>
</dbReference>
<evidence type="ECO:0000313" key="12">
    <source>
        <dbReference type="EMBL" id="TKJ43424.1"/>
    </source>
</evidence>
<reference evidence="12 13" key="1">
    <citation type="submission" date="2017-06" db="EMBL/GenBank/DDBJ databases">
        <title>Novel microbial phyla capable of carbon fixation and sulfur reduction in deep-sea sediments.</title>
        <authorList>
            <person name="Huang J."/>
            <person name="Baker B."/>
            <person name="Wang Y."/>
        </authorList>
    </citation>
    <scope>NUCLEOTIDE SEQUENCE [LARGE SCALE GENOMIC DNA]</scope>
    <source>
        <strain evidence="12">B3_TA06</strain>
    </source>
</reference>
<feature type="domain" description="ABC transporter" evidence="10">
    <location>
        <begin position="380"/>
        <end position="616"/>
    </location>
</feature>
<evidence type="ECO:0000313" key="13">
    <source>
        <dbReference type="Proteomes" id="UP000317778"/>
    </source>
</evidence>
<dbReference type="Pfam" id="PF00005">
    <property type="entry name" value="ABC_tran"/>
    <property type="match status" value="1"/>
</dbReference>
<evidence type="ECO:0000256" key="6">
    <source>
        <dbReference type="ARBA" id="ARBA00022840"/>
    </source>
</evidence>
<feature type="transmembrane region" description="Helical" evidence="9">
    <location>
        <begin position="325"/>
        <end position="344"/>
    </location>
</feature>
<dbReference type="PROSITE" id="PS50929">
    <property type="entry name" value="ABC_TM1F"/>
    <property type="match status" value="1"/>
</dbReference>
<feature type="transmembrane region" description="Helical" evidence="9">
    <location>
        <begin position="283"/>
        <end position="305"/>
    </location>
</feature>
<evidence type="ECO:0000256" key="9">
    <source>
        <dbReference type="SAM" id="Phobius"/>
    </source>
</evidence>
<dbReference type="SUPFAM" id="SSF90123">
    <property type="entry name" value="ABC transporter transmembrane region"/>
    <property type="match status" value="1"/>
</dbReference>
<dbReference type="InterPro" id="IPR003593">
    <property type="entry name" value="AAA+_ATPase"/>
</dbReference>
<evidence type="ECO:0000259" key="10">
    <source>
        <dbReference type="PROSITE" id="PS50893"/>
    </source>
</evidence>
<keyword evidence="4 9" id="KW-0812">Transmembrane</keyword>
<dbReference type="Pfam" id="PF00664">
    <property type="entry name" value="ABC_membrane"/>
    <property type="match status" value="1"/>
</dbReference>
<feature type="transmembrane region" description="Helical" evidence="9">
    <location>
        <begin position="199"/>
        <end position="221"/>
    </location>
</feature>
<accession>A0A532V898</accession>
<evidence type="ECO:0000256" key="2">
    <source>
        <dbReference type="ARBA" id="ARBA00022448"/>
    </source>
</evidence>
<feature type="domain" description="ABC transmembrane type-1" evidence="11">
    <location>
        <begin position="30"/>
        <end position="346"/>
    </location>
</feature>
<dbReference type="InterPro" id="IPR003439">
    <property type="entry name" value="ABC_transporter-like_ATP-bd"/>
</dbReference>
<dbReference type="PROSITE" id="PS50893">
    <property type="entry name" value="ABC_TRANSPORTER_2"/>
    <property type="match status" value="1"/>
</dbReference>
<comment type="caution">
    <text evidence="12">The sequence shown here is derived from an EMBL/GenBank/DDBJ whole genome shotgun (WGS) entry which is preliminary data.</text>
</comment>
<evidence type="ECO:0000259" key="11">
    <source>
        <dbReference type="PROSITE" id="PS50929"/>
    </source>
</evidence>
<evidence type="ECO:0000256" key="5">
    <source>
        <dbReference type="ARBA" id="ARBA00022741"/>
    </source>
</evidence>
<dbReference type="EMBL" id="NJBO01000004">
    <property type="protein sequence ID" value="TKJ43424.1"/>
    <property type="molecule type" value="Genomic_DNA"/>
</dbReference>
<sequence>MQESQPKRKGLRAFKTLLPYLQPHVLKIMVGSVALIVIDYLQIILPRLIRAAIDLIVATGDAVGEAMQALLPKSIYQAVTSTIASIVADSGTIRLILFIAVAALIAGLLISVGRFFWRRWLSGTAIRVTADLRRGLLRHLQTLSYSFYDTRQVGDLMAHATNDLNAVMRSMMPGFVIILDIFFMGVLSIIYMATLRWPLTGLLTLYSVIPLIVMSFIIGWFGKLLHARFRAVRDAFSSMTARVTENLTGIRVVKAYVQEAGETESFRNTSSDYVKKNISLIKIWGLFFPLIMFLSNLSLVLILLLGGRLVILTRLTVGDFVAFQAYLGMLIWPMIAIGWVINLLQSGAASMVRINTLLDTKPEIADTSGTLPLKEILGHVRFKNLTFQYPGTDHPALVGISFDLAPGKVLGIIGTVGSGKSTLVSLIPRLYEAPKGTITVDGHSIDQLPLEVLRRAIGMVPQDTFLFSQTVTENLAFGVEREVEQKEVEVAAKIAGIHEEIIEFPKGYDTVLGERGVTVSGGQKQRLTIARAVLTEPKVLILDDALSAVDADKEIEILTALKEIMSSRAVIIISARPRSLAFADEILVLDEGRIAERGTHSELLAKDGLYALFARLQGIA</sequence>
<dbReference type="GO" id="GO:0015421">
    <property type="term" value="F:ABC-type oligopeptide transporter activity"/>
    <property type="evidence" value="ECO:0007669"/>
    <property type="project" value="TreeGrafter"/>
</dbReference>
<evidence type="ECO:0000256" key="1">
    <source>
        <dbReference type="ARBA" id="ARBA00004651"/>
    </source>
</evidence>
<dbReference type="PROSITE" id="PS00211">
    <property type="entry name" value="ABC_TRANSPORTER_1"/>
    <property type="match status" value="1"/>
</dbReference>
<evidence type="ECO:0000256" key="7">
    <source>
        <dbReference type="ARBA" id="ARBA00022989"/>
    </source>
</evidence>
<evidence type="ECO:0000256" key="8">
    <source>
        <dbReference type="ARBA" id="ARBA00023136"/>
    </source>
</evidence>
<feature type="transmembrane region" description="Helical" evidence="9">
    <location>
        <begin position="25"/>
        <end position="45"/>
    </location>
</feature>
<dbReference type="CDD" id="cd18541">
    <property type="entry name" value="ABC_6TM_TmrB_like"/>
    <property type="match status" value="1"/>
</dbReference>
<dbReference type="InterPro" id="IPR039421">
    <property type="entry name" value="Type_1_exporter"/>
</dbReference>
<evidence type="ECO:0000256" key="4">
    <source>
        <dbReference type="ARBA" id="ARBA00022692"/>
    </source>
</evidence>
<feature type="transmembrane region" description="Helical" evidence="9">
    <location>
        <begin position="95"/>
        <end position="117"/>
    </location>
</feature>
<protein>
    <submittedName>
        <fullName evidence="12">Multidrug ABC transporter ATP-binding protein</fullName>
    </submittedName>
</protein>
<keyword evidence="6 12" id="KW-0067">ATP-binding</keyword>
<dbReference type="SMART" id="SM00382">
    <property type="entry name" value="AAA"/>
    <property type="match status" value="1"/>
</dbReference>